<feature type="repeat" description="ANK" evidence="7">
    <location>
        <begin position="1685"/>
        <end position="1717"/>
    </location>
</feature>
<evidence type="ECO:0000256" key="7">
    <source>
        <dbReference type="PROSITE-ProRule" id="PRU00023"/>
    </source>
</evidence>
<proteinExistence type="inferred from homology"/>
<dbReference type="PANTHER" id="PTHR48022">
    <property type="entry name" value="PLASTIDIC GLUCOSE TRANSPORTER 4"/>
    <property type="match status" value="1"/>
</dbReference>
<evidence type="ECO:0000256" key="1">
    <source>
        <dbReference type="ARBA" id="ARBA00004141"/>
    </source>
</evidence>
<dbReference type="EMBL" id="JAAQRI010000348">
    <property type="protein sequence ID" value="KAF5617609.1"/>
    <property type="molecule type" value="Genomic_DNA"/>
</dbReference>
<evidence type="ECO:0000256" key="8">
    <source>
        <dbReference type="SAM" id="Phobius"/>
    </source>
</evidence>
<feature type="repeat" description="ANK" evidence="7">
    <location>
        <begin position="1487"/>
        <end position="1519"/>
    </location>
</feature>
<dbReference type="InterPro" id="IPR027417">
    <property type="entry name" value="P-loop_NTPase"/>
</dbReference>
<dbReference type="InterPro" id="IPR036259">
    <property type="entry name" value="MFS_trans_sf"/>
</dbReference>
<dbReference type="Pfam" id="PF12796">
    <property type="entry name" value="Ank_2"/>
    <property type="match status" value="3"/>
</dbReference>
<sequence>MTDHEVQAVLGMQHSEKRQWKPYLLVVMMSISLGAMSFGYSSGVIGATVAQPSFVEYFGLATRSNATSLISAMNSLFFAGAAIFILTVPFFADKWGRKAAVAVSAAIIIIAGAVLAGSVHVAQFIVFRFVSGAGTYMMISSVTLWMTEIAPPSIRGILVGLVGASLLFGYASSIWVGYGFYFFQSSNAWRVPFVFQGFPALLLLGLLYWLPESPRWLMLQGRHDQARENLLKLHTPEEVDVEFLQIRTQVEVDKALPSSYWAMFTNRNYRKRTLIGMGTFASIQTSGILVINNYGPMIYGALGFGVETQLIYAAAWLTLGWGGGCLALFVVDKIPRPKFIGYGLLTCQACLIIEAALVANFAGSDNKTALRACVAMLFLFVFIYEFALDSAQFVYLGELFPTHIRAKGVSLGCGTLALMNVIWLSAAPTAFASIGWKFYLCFIIPGCFCAAMILYYFPDTLGLPLEEINAIFEDDYRDSIVGIEEGNVKGSFSDKSPKEVGSKFTAAQEQFHEDFGKIKGHMVVIAVLPNGQYGTASAATVAKDMIRSFRNIRFGLMVGIGGGAPTKDHDIRLGDVVVSSPTAGQSGIFQHDFGKATKEGFQHTASHNKPPPLLLAAVAGLKTQYERKGLQIHDKVSTIISNNKRLSAKYGRPEVPDSLFSPSVGHKSAPCHESCVTAPTDLIDRTPRQEPLENVEVHYGTIASGDTLMKNAAKRDELASKADILCFEMEAAGLMDGFRCLIIRGICDYCDSHKNDEWQGYAAMTAAVYAKLILGRIRPEAVAREQIMISKVDEVISSVEDLKRSIAEQEVLDWLSDEDYGTYQLDERSKRAPGTCQWFLDLPEYQSWVQQKGKVLFCPGIAGAGKTILASAVIESLYSCFEKDTNTAIAYVYCLYNRVDQQNFNKLRASLLRQLCERLSPLPEGIMQLYHEYKPRRVELPPERITSELKVVSGLFSKVFMVVDALDEWAVEHGDLYSLPAELLLLQRKLAINLLATSRPIPLISNQFNDYPSVSITAQQQDIYAYVDSFRWPESSCIGKIAELQGLVKQVISQIVRGMFLLARLYLHSLVNETSERDVKDALQRFEYRAKDNDIDPKFNIVDQAYSDTVKRLREQHQNSSDLAFRVLAWICCTGWKLPIYAIRDGLALREGDTALRADAIVDEQLLLSVCCGLVEITKTSRKRKRELRLAHYTTETIFRRNRHLIDEYFLARYSLDSRLPSNADAYLARQCITCLSIGLPDLRVPDHGVVGDERRRCYIMFDSSIFSQLRENYSPKNIFNWGYHVRRISPLDQVFKTSIDFLQACGIAGQAVIRILTDAKWSQAIQVSRDMIDLHLAALFGVSEVVESVRENLDINARDSCGRTALVWVLECLAFEFEFNSDYRRSEELNLDIYDGIGNSHRRVVKALLSSGADPHIPGYNGDTALHMAAILGDVEIVQNLLDYGVETHTSNEYGYIPLVLAVRYGKESTYMKLLERGAVDACGENSRTALMEAAFVGDLALLEQIIGKGANVDHQDHNGDTALMIACIRDHTKVIESLLAVNARLDITNHSGKAALDYGGEYCGEDSIMRLLHHSTDLAIRDQSSGIVLISASRSGRLDIVSLLLEDAALRISLEHLDLALSRSFSRGNDKVVKLLINHRAKCSTNFDEMPKPLLSHAIREFGDDVVLLLLDTGINMEDEDGSGIGPIHAAASTGTKLMVKSLIDKGVSVNRRASMGRLPLDFAIRREDKDNSIANFLQERGAITEGERLIRSWRNKRSKIN</sequence>
<protein>
    <submittedName>
        <fullName evidence="10">Ankyrin protein</fullName>
    </submittedName>
</protein>
<evidence type="ECO:0000259" key="9">
    <source>
        <dbReference type="PROSITE" id="PS50850"/>
    </source>
</evidence>
<feature type="transmembrane region" description="Helical" evidence="8">
    <location>
        <begin position="409"/>
        <end position="430"/>
    </location>
</feature>
<dbReference type="OrthoDB" id="20872at2759"/>
<evidence type="ECO:0000256" key="5">
    <source>
        <dbReference type="ARBA" id="ARBA00022989"/>
    </source>
</evidence>
<dbReference type="InterPro" id="IPR002110">
    <property type="entry name" value="Ankyrin_rpt"/>
</dbReference>
<feature type="transmembrane region" description="Helical" evidence="8">
    <location>
        <begin position="69"/>
        <end position="92"/>
    </location>
</feature>
<feature type="transmembrane region" description="Helical" evidence="8">
    <location>
        <begin position="157"/>
        <end position="181"/>
    </location>
</feature>
<dbReference type="Proteomes" id="UP000530670">
    <property type="component" value="Unassembled WGS sequence"/>
</dbReference>
<dbReference type="GeneID" id="59297963"/>
<feature type="transmembrane region" description="Helical" evidence="8">
    <location>
        <begin position="99"/>
        <end position="119"/>
    </location>
</feature>
<dbReference type="Pfam" id="PF00083">
    <property type="entry name" value="Sugar_tr"/>
    <property type="match status" value="1"/>
</dbReference>
<comment type="similarity">
    <text evidence="2">Belongs to the major facilitator superfamily. Sugar transporter (TC 2.A.1.1) family.</text>
</comment>
<evidence type="ECO:0000256" key="2">
    <source>
        <dbReference type="ARBA" id="ARBA00010992"/>
    </source>
</evidence>
<name>A0A8H5QMT4_9HYPO</name>
<keyword evidence="6 8" id="KW-0472">Membrane</keyword>
<keyword evidence="3 8" id="KW-0812">Transmembrane</keyword>
<dbReference type="GO" id="GO:0003824">
    <property type="term" value="F:catalytic activity"/>
    <property type="evidence" value="ECO:0007669"/>
    <property type="project" value="InterPro"/>
</dbReference>
<dbReference type="SMART" id="SM00248">
    <property type="entry name" value="ANK"/>
    <property type="match status" value="11"/>
</dbReference>
<feature type="transmembrane region" description="Helical" evidence="8">
    <location>
        <begin position="193"/>
        <end position="210"/>
    </location>
</feature>
<keyword evidence="11" id="KW-1185">Reference proteome</keyword>
<feature type="repeat" description="ANK" evidence="7">
    <location>
        <begin position="1422"/>
        <end position="1454"/>
    </location>
</feature>
<dbReference type="SUPFAM" id="SSF53167">
    <property type="entry name" value="Purine and uridine phosphorylases"/>
    <property type="match status" value="1"/>
</dbReference>
<dbReference type="RefSeq" id="XP_037200373.1">
    <property type="nucleotide sequence ID" value="XM_037345693.1"/>
</dbReference>
<gene>
    <name evidence="10" type="ORF">FTJAE_12627</name>
</gene>
<dbReference type="Gene3D" id="3.40.50.1580">
    <property type="entry name" value="Nucleoside phosphorylase domain"/>
    <property type="match status" value="1"/>
</dbReference>
<dbReference type="GO" id="GO:0005351">
    <property type="term" value="F:carbohydrate:proton symporter activity"/>
    <property type="evidence" value="ECO:0007669"/>
    <property type="project" value="TreeGrafter"/>
</dbReference>
<dbReference type="PROSITE" id="PS50850">
    <property type="entry name" value="MFS"/>
    <property type="match status" value="1"/>
</dbReference>
<dbReference type="GO" id="GO:0009116">
    <property type="term" value="P:nucleoside metabolic process"/>
    <property type="evidence" value="ECO:0007669"/>
    <property type="project" value="InterPro"/>
</dbReference>
<dbReference type="InterPro" id="IPR050360">
    <property type="entry name" value="MFS_Sugar_Transporters"/>
</dbReference>
<dbReference type="PROSITE" id="PS50297">
    <property type="entry name" value="ANK_REP_REGION"/>
    <property type="match status" value="4"/>
</dbReference>
<keyword evidence="5 8" id="KW-1133">Transmembrane helix</keyword>
<dbReference type="InterPro" id="IPR020846">
    <property type="entry name" value="MFS_dom"/>
</dbReference>
<keyword evidence="4" id="KW-0677">Repeat</keyword>
<evidence type="ECO:0000313" key="10">
    <source>
        <dbReference type="EMBL" id="KAF5617609.1"/>
    </source>
</evidence>
<dbReference type="InterPro" id="IPR035994">
    <property type="entry name" value="Nucleoside_phosphorylase_sf"/>
</dbReference>
<dbReference type="InterPro" id="IPR005828">
    <property type="entry name" value="MFS_sugar_transport-like"/>
</dbReference>
<feature type="domain" description="Major facilitator superfamily (MFS) profile" evidence="9">
    <location>
        <begin position="27"/>
        <end position="461"/>
    </location>
</feature>
<feature type="transmembrane region" description="Helical" evidence="8">
    <location>
        <begin position="125"/>
        <end position="145"/>
    </location>
</feature>
<feature type="transmembrane region" description="Helical" evidence="8">
    <location>
        <begin position="311"/>
        <end position="331"/>
    </location>
</feature>
<dbReference type="InterPro" id="IPR036770">
    <property type="entry name" value="Ankyrin_rpt-contain_sf"/>
</dbReference>
<dbReference type="SUPFAM" id="SSF48403">
    <property type="entry name" value="Ankyrin repeat"/>
    <property type="match status" value="1"/>
</dbReference>
<comment type="subcellular location">
    <subcellularLocation>
        <location evidence="1">Membrane</location>
        <topology evidence="1">Multi-pass membrane protein</topology>
    </subcellularLocation>
</comment>
<dbReference type="Gene3D" id="1.25.40.20">
    <property type="entry name" value="Ankyrin repeat-containing domain"/>
    <property type="match status" value="3"/>
</dbReference>
<feature type="transmembrane region" description="Helical" evidence="8">
    <location>
        <begin position="369"/>
        <end position="388"/>
    </location>
</feature>
<accession>A0A8H5QMT4</accession>
<feature type="repeat" description="ANK" evidence="7">
    <location>
        <begin position="1520"/>
        <end position="1552"/>
    </location>
</feature>
<dbReference type="Gene3D" id="3.40.50.300">
    <property type="entry name" value="P-loop containing nucleotide triphosphate hydrolases"/>
    <property type="match status" value="1"/>
</dbReference>
<organism evidence="10 11">
    <name type="scientific">Fusarium tjaetaba</name>
    <dbReference type="NCBI Taxonomy" id="1567544"/>
    <lineage>
        <taxon>Eukaryota</taxon>
        <taxon>Fungi</taxon>
        <taxon>Dikarya</taxon>
        <taxon>Ascomycota</taxon>
        <taxon>Pezizomycotina</taxon>
        <taxon>Sordariomycetes</taxon>
        <taxon>Hypocreomycetidae</taxon>
        <taxon>Hypocreales</taxon>
        <taxon>Nectriaceae</taxon>
        <taxon>Fusarium</taxon>
        <taxon>Fusarium fujikuroi species complex</taxon>
    </lineage>
</organism>
<feature type="transmembrane region" description="Helical" evidence="8">
    <location>
        <begin position="23"/>
        <end position="49"/>
    </location>
</feature>
<comment type="caution">
    <text evidence="10">The sequence shown here is derived from an EMBL/GenBank/DDBJ whole genome shotgun (WGS) entry which is preliminary data.</text>
</comment>
<evidence type="ECO:0000256" key="6">
    <source>
        <dbReference type="ARBA" id="ARBA00023136"/>
    </source>
</evidence>
<evidence type="ECO:0000313" key="11">
    <source>
        <dbReference type="Proteomes" id="UP000530670"/>
    </source>
</evidence>
<reference evidence="10 11" key="1">
    <citation type="submission" date="2020-05" db="EMBL/GenBank/DDBJ databases">
        <title>Identification and distribution of gene clusters putatively required for synthesis of sphingolipid metabolism inhibitors in phylogenetically diverse species of the filamentous fungus Fusarium.</title>
        <authorList>
            <person name="Kim H.-S."/>
            <person name="Busman M."/>
            <person name="Brown D.W."/>
            <person name="Divon H."/>
            <person name="Uhlig S."/>
            <person name="Proctor R.H."/>
        </authorList>
    </citation>
    <scope>NUCLEOTIDE SEQUENCE [LARGE SCALE GENOMIC DNA]</scope>
    <source>
        <strain evidence="10 11">NRRL 66243</strain>
    </source>
</reference>
<keyword evidence="7" id="KW-0040">ANK repeat</keyword>
<dbReference type="PANTHER" id="PTHR48022:SF11">
    <property type="entry name" value="MONOSACCHARIDE TRANSPORTER (HXT8), PUTATIVE (AFU_ORTHOLOGUE AFUA_2G08120)-RELATED"/>
    <property type="match status" value="1"/>
</dbReference>
<feature type="transmembrane region" description="Helical" evidence="8">
    <location>
        <begin position="273"/>
        <end position="291"/>
    </location>
</feature>
<dbReference type="PROSITE" id="PS50088">
    <property type="entry name" value="ANK_REPEAT"/>
    <property type="match status" value="4"/>
</dbReference>
<evidence type="ECO:0000256" key="3">
    <source>
        <dbReference type="ARBA" id="ARBA00022692"/>
    </source>
</evidence>
<evidence type="ECO:0000256" key="4">
    <source>
        <dbReference type="ARBA" id="ARBA00022737"/>
    </source>
</evidence>
<dbReference type="GO" id="GO:0016020">
    <property type="term" value="C:membrane"/>
    <property type="evidence" value="ECO:0007669"/>
    <property type="project" value="UniProtKB-SubCell"/>
</dbReference>
<feature type="transmembrane region" description="Helical" evidence="8">
    <location>
        <begin position="436"/>
        <end position="457"/>
    </location>
</feature>
<dbReference type="Gene3D" id="1.20.1250.20">
    <property type="entry name" value="MFS general substrate transporter like domains"/>
    <property type="match status" value="1"/>
</dbReference>
<dbReference type="InterPro" id="IPR056884">
    <property type="entry name" value="NPHP3-like_N"/>
</dbReference>
<dbReference type="SUPFAM" id="SSF103473">
    <property type="entry name" value="MFS general substrate transporter"/>
    <property type="match status" value="1"/>
</dbReference>
<dbReference type="Pfam" id="PF24883">
    <property type="entry name" value="NPHP3_N"/>
    <property type="match status" value="1"/>
</dbReference>